<dbReference type="InterPro" id="IPR029063">
    <property type="entry name" value="SAM-dependent_MTases_sf"/>
</dbReference>
<dbReference type="SUPFAM" id="SSF53335">
    <property type="entry name" value="S-adenosyl-L-methionine-dependent methyltransferases"/>
    <property type="match status" value="1"/>
</dbReference>
<evidence type="ECO:0008006" key="7">
    <source>
        <dbReference type="Google" id="ProtNLM"/>
    </source>
</evidence>
<dbReference type="Pfam" id="PF02518">
    <property type="entry name" value="HATPase_c"/>
    <property type="match status" value="1"/>
</dbReference>
<dbReference type="PANTHER" id="PTHR24422">
    <property type="entry name" value="CHEMOTAXIS PROTEIN METHYLTRANSFERASE"/>
    <property type="match status" value="1"/>
</dbReference>
<evidence type="ECO:0000256" key="2">
    <source>
        <dbReference type="SAM" id="MobiDB-lite"/>
    </source>
</evidence>
<dbReference type="GO" id="GO:0016020">
    <property type="term" value="C:membrane"/>
    <property type="evidence" value="ECO:0007669"/>
    <property type="project" value="InterPro"/>
</dbReference>
<dbReference type="InterPro" id="IPR000780">
    <property type="entry name" value="CheR_MeTrfase"/>
</dbReference>
<dbReference type="Gene3D" id="3.40.50.150">
    <property type="entry name" value="Vaccinia Virus protein VP39"/>
    <property type="match status" value="1"/>
</dbReference>
<evidence type="ECO:0000313" key="6">
    <source>
        <dbReference type="Proteomes" id="UP000244930"/>
    </source>
</evidence>
<gene>
    <name evidence="5" type="ORF">CEW83_01710</name>
</gene>
<proteinExistence type="predicted"/>
<protein>
    <recommendedName>
        <fullName evidence="7">Nitrogen regulation protein B</fullName>
    </recommendedName>
</protein>
<dbReference type="Pfam" id="PF01739">
    <property type="entry name" value="CheR"/>
    <property type="match status" value="1"/>
</dbReference>
<dbReference type="SMART" id="SM00138">
    <property type="entry name" value="MeTrc"/>
    <property type="match status" value="1"/>
</dbReference>
<dbReference type="PROSITE" id="PS50123">
    <property type="entry name" value="CHER"/>
    <property type="match status" value="1"/>
</dbReference>
<accession>A0A2U8GKL7</accession>
<dbReference type="InterPro" id="IPR003594">
    <property type="entry name" value="HATPase_dom"/>
</dbReference>
<dbReference type="GO" id="GO:0000155">
    <property type="term" value="F:phosphorelay sensor kinase activity"/>
    <property type="evidence" value="ECO:0007669"/>
    <property type="project" value="InterPro"/>
</dbReference>
<dbReference type="SUPFAM" id="SSF55874">
    <property type="entry name" value="ATPase domain of HSP90 chaperone/DNA topoisomerase II/histidine kinase"/>
    <property type="match status" value="1"/>
</dbReference>
<organism evidence="5 6">
    <name type="scientific">Parazoarcus communis</name>
    <dbReference type="NCBI Taxonomy" id="41977"/>
    <lineage>
        <taxon>Bacteria</taxon>
        <taxon>Pseudomonadati</taxon>
        <taxon>Pseudomonadota</taxon>
        <taxon>Betaproteobacteria</taxon>
        <taxon>Rhodocyclales</taxon>
        <taxon>Zoogloeaceae</taxon>
        <taxon>Parazoarcus</taxon>
    </lineage>
</organism>
<dbReference type="KEGG" id="acom:CEW83_01710"/>
<feature type="region of interest" description="Disordered" evidence="2">
    <location>
        <begin position="362"/>
        <end position="384"/>
    </location>
</feature>
<dbReference type="SUPFAM" id="SSF47757">
    <property type="entry name" value="Chemotaxis receptor methyltransferase CheR, N-terminal domain"/>
    <property type="match status" value="1"/>
</dbReference>
<dbReference type="Pfam" id="PF07730">
    <property type="entry name" value="HisKA_3"/>
    <property type="match status" value="1"/>
</dbReference>
<dbReference type="InterPro" id="IPR005467">
    <property type="entry name" value="His_kinase_dom"/>
</dbReference>
<feature type="domain" description="Histidine kinase" evidence="3">
    <location>
        <begin position="754"/>
        <end position="953"/>
    </location>
</feature>
<keyword evidence="6" id="KW-1185">Reference proteome</keyword>
<dbReference type="GO" id="GO:0046983">
    <property type="term" value="F:protein dimerization activity"/>
    <property type="evidence" value="ECO:0007669"/>
    <property type="project" value="InterPro"/>
</dbReference>
<sequence length="977" mass="108659">MRITDQRRKGLRVTNNNTAPSAASLPTAKAAHDGVTSARRRQDGDGRPPFAPSFTISTSARSAANAQAARTAQSAQTGSPSVPPGWDDRACLDRILDLIRRRHDCNFGQFRQDMLISHIRHRMALHALHALPDYVRMLDSDPGEAEALFKVLLIGVSVFFRDPEAWKVLDTDVLAPMIEAAVAGKAIRVWVPACSTGEEAYSVAILILDALRRAKKHCPLQVFATDINDAALQYGRRGIYPDEIKDHVAAAYLARYFVPCDPDGRYQLRTEVRDCVVFGVQNVISDPPISRVDLICCRNLLIYLDDSTRQALFSSFDFALNPGGHLFLGCAETPGRHTDLFVPVSRKWRIYRHRDRCKTSGVPMPTKPDSWSVTVPDARPSASRDDDVASLTRRLLQAHFPPTAVLVSTSFETCYFCGPTEHFLQMPRGAPTLDLLAQAREGLRSRLGCALRQALKQRTTVTVDDARIREAHGYRQVRFSVVPVTEPDGGDCRYLLVVFENAGNPPASGKKTGDPQVKQLEDELRATRDDLQSVIEQLTTSNHELQVSNEEVAAMNAELQSANEELEISRDGLKSLNDTLNATNRTLQEKVTELQTSNADIRNLLASSEIATICLDHGFRIKWLTPGMEAVGNIIATDVGRPITDFSSDGLGTGIVEEAQQVLKTLQPVQTEFRSRDEHWYLRRIIPYRTESHHIEGVVMTYSDVTEARISSEQATAAMRTMATSLERRVRERTAQLRTLMAELALSEERERRLLARDLHDDLAQTLAIVKIKLTSLEGSERRGVLKAALSEMEELIDQAHRSVRSLMLHLSPPILGTLGLVPALEWLSEEMERLYGLAVHIEREDDLPVLEEPARTTIFRAIRELLINVSKHADTNLASIDCHRQEGDRLSITVTDQGRGFDYEKAVSCPAGESGFGLISVRERIEFIGGEMEVSSRPGAGATIRIIFPARKRQTLREGQQDDDSSPAGRRSQDTA</sequence>
<dbReference type="EMBL" id="CP022187">
    <property type="protein sequence ID" value="AWI74097.1"/>
    <property type="molecule type" value="Genomic_DNA"/>
</dbReference>
<dbReference type="Gene3D" id="3.30.450.20">
    <property type="entry name" value="PAS domain"/>
    <property type="match status" value="1"/>
</dbReference>
<dbReference type="InterPro" id="IPR022642">
    <property type="entry name" value="CheR_C"/>
</dbReference>
<dbReference type="CDD" id="cd16917">
    <property type="entry name" value="HATPase_UhpB-NarQ-NarX-like"/>
    <property type="match status" value="1"/>
</dbReference>
<feature type="coiled-coil region" evidence="1">
    <location>
        <begin position="517"/>
        <end position="604"/>
    </location>
</feature>
<evidence type="ECO:0000259" key="3">
    <source>
        <dbReference type="PROSITE" id="PS50109"/>
    </source>
</evidence>
<dbReference type="Gene3D" id="3.30.565.10">
    <property type="entry name" value="Histidine kinase-like ATPase, C-terminal domain"/>
    <property type="match status" value="1"/>
</dbReference>
<dbReference type="InterPro" id="IPR036890">
    <property type="entry name" value="HATPase_C_sf"/>
</dbReference>
<evidence type="ECO:0000313" key="5">
    <source>
        <dbReference type="EMBL" id="AWI74097.1"/>
    </source>
</evidence>
<dbReference type="Proteomes" id="UP000244930">
    <property type="component" value="Chromosome"/>
</dbReference>
<dbReference type="InterPro" id="IPR011712">
    <property type="entry name" value="Sig_transdc_His_kin_sub3_dim/P"/>
</dbReference>
<dbReference type="SMART" id="SM00387">
    <property type="entry name" value="HATPase_c"/>
    <property type="match status" value="1"/>
</dbReference>
<dbReference type="PANTHER" id="PTHR24422:SF27">
    <property type="entry name" value="PROTEIN-GLUTAMATE O-METHYLTRANSFERASE"/>
    <property type="match status" value="1"/>
</dbReference>
<dbReference type="InterPro" id="IPR035965">
    <property type="entry name" value="PAS-like_dom_sf"/>
</dbReference>
<dbReference type="GO" id="GO:0008757">
    <property type="term" value="F:S-adenosylmethionine-dependent methyltransferase activity"/>
    <property type="evidence" value="ECO:0007669"/>
    <property type="project" value="InterPro"/>
</dbReference>
<reference evidence="5 6" key="1">
    <citation type="submission" date="2017-06" db="EMBL/GenBank/DDBJ databases">
        <title>Azoarcus.</title>
        <authorList>
            <person name="Woo J.-H."/>
            <person name="Kim H.-S."/>
        </authorList>
    </citation>
    <scope>NUCLEOTIDE SEQUENCE [LARGE SCALE GENOMIC DNA]</scope>
    <source>
        <strain evidence="5 6">TSPY31</strain>
    </source>
</reference>
<dbReference type="PROSITE" id="PS50109">
    <property type="entry name" value="HIS_KIN"/>
    <property type="match status" value="1"/>
</dbReference>
<evidence type="ECO:0000259" key="4">
    <source>
        <dbReference type="PROSITE" id="PS50123"/>
    </source>
</evidence>
<feature type="compositionally biased region" description="Low complexity" evidence="2">
    <location>
        <begin position="57"/>
        <end position="77"/>
    </location>
</feature>
<name>A0A2U8GKL7_9RHOO</name>
<feature type="domain" description="CheR-type methyltransferase" evidence="4">
    <location>
        <begin position="92"/>
        <end position="333"/>
    </location>
</feature>
<dbReference type="InterPro" id="IPR050903">
    <property type="entry name" value="Bact_Chemotaxis_MeTrfase"/>
</dbReference>
<dbReference type="PRINTS" id="PR00996">
    <property type="entry name" value="CHERMTFRASE"/>
</dbReference>
<keyword evidence="1" id="KW-0175">Coiled coil</keyword>
<evidence type="ECO:0000256" key="1">
    <source>
        <dbReference type="SAM" id="Coils"/>
    </source>
</evidence>
<feature type="region of interest" description="Disordered" evidence="2">
    <location>
        <begin position="1"/>
        <end position="85"/>
    </location>
</feature>
<dbReference type="Pfam" id="PF13596">
    <property type="entry name" value="PAS_10"/>
    <property type="match status" value="1"/>
</dbReference>
<dbReference type="Gene3D" id="1.20.5.1930">
    <property type="match status" value="1"/>
</dbReference>
<feature type="region of interest" description="Disordered" evidence="2">
    <location>
        <begin position="952"/>
        <end position="977"/>
    </location>
</feature>
<dbReference type="AlphaFoldDB" id="A0A2U8GKL7"/>
<dbReference type="SUPFAM" id="SSF55785">
    <property type="entry name" value="PYP-like sensor domain (PAS domain)"/>
    <property type="match status" value="1"/>
</dbReference>